<keyword evidence="1" id="KW-0812">Transmembrane</keyword>
<accession>A0ABN0ZL70</accession>
<feature type="transmembrane region" description="Helical" evidence="1">
    <location>
        <begin position="172"/>
        <end position="194"/>
    </location>
</feature>
<feature type="transmembrane region" description="Helical" evidence="1">
    <location>
        <begin position="200"/>
        <end position="218"/>
    </location>
</feature>
<comment type="caution">
    <text evidence="2">The sequence shown here is derived from an EMBL/GenBank/DDBJ whole genome shotgun (WGS) entry which is preliminary data.</text>
</comment>
<dbReference type="PANTHER" id="PTHR37314:SF4">
    <property type="entry name" value="UPF0700 TRANSMEMBRANE PROTEIN YOAK"/>
    <property type="match status" value="1"/>
</dbReference>
<evidence type="ECO:0000313" key="3">
    <source>
        <dbReference type="Proteomes" id="UP001500909"/>
    </source>
</evidence>
<keyword evidence="1" id="KW-1133">Transmembrane helix</keyword>
<feature type="transmembrane region" description="Helical" evidence="1">
    <location>
        <begin position="12"/>
        <end position="38"/>
    </location>
</feature>
<protein>
    <submittedName>
        <fullName evidence="2">YoaK family protein</fullName>
    </submittedName>
</protein>
<feature type="transmembrane region" description="Helical" evidence="1">
    <location>
        <begin position="117"/>
        <end position="138"/>
    </location>
</feature>
<dbReference type="Pfam" id="PF06912">
    <property type="entry name" value="DUF1275"/>
    <property type="match status" value="1"/>
</dbReference>
<dbReference type="InterPro" id="IPR010699">
    <property type="entry name" value="DUF1275"/>
</dbReference>
<feature type="transmembrane region" description="Helical" evidence="1">
    <location>
        <begin position="58"/>
        <end position="81"/>
    </location>
</feature>
<dbReference type="EMBL" id="BAAABY010000009">
    <property type="protein sequence ID" value="GAA0451642.1"/>
    <property type="molecule type" value="Genomic_DNA"/>
</dbReference>
<gene>
    <name evidence="2" type="ORF">GCM10010361_14660</name>
</gene>
<name>A0ABN0ZL70_9ACTN</name>
<evidence type="ECO:0000313" key="2">
    <source>
        <dbReference type="EMBL" id="GAA0451642.1"/>
    </source>
</evidence>
<organism evidence="2 3">
    <name type="scientific">Streptomyces olivaceiscleroticus</name>
    <dbReference type="NCBI Taxonomy" id="68245"/>
    <lineage>
        <taxon>Bacteria</taxon>
        <taxon>Bacillati</taxon>
        <taxon>Actinomycetota</taxon>
        <taxon>Actinomycetes</taxon>
        <taxon>Kitasatosporales</taxon>
        <taxon>Streptomycetaceae</taxon>
        <taxon>Streptomyces</taxon>
    </lineage>
</organism>
<sequence length="228" mass="23449">MTTPEDARLKRFVVIAAAVLAAVAGFVNSVFLTSALLPVSHVTGSMSEASVDVSGGDLSGLTSLVTVLVAFFGGAIAAGALLGPHTQTIGRRYGVSLLVEAALLGAAPLVATEQQDPPYAMIVAAVACGLQNGIFSNYRGMVLRTSHMTGTLTDLGVLLGCRGYRNGQAWKGVLLATTLVTFAGGGVAGAYGASAAALRALWIPAMCCALLGGWYVLYRHRQHVTRQA</sequence>
<evidence type="ECO:0000256" key="1">
    <source>
        <dbReference type="SAM" id="Phobius"/>
    </source>
</evidence>
<dbReference type="PANTHER" id="PTHR37314">
    <property type="entry name" value="SLR0142 PROTEIN"/>
    <property type="match status" value="1"/>
</dbReference>
<dbReference type="Proteomes" id="UP001500909">
    <property type="component" value="Unassembled WGS sequence"/>
</dbReference>
<keyword evidence="3" id="KW-1185">Reference proteome</keyword>
<reference evidence="2 3" key="1">
    <citation type="journal article" date="2019" name="Int. J. Syst. Evol. Microbiol.">
        <title>The Global Catalogue of Microorganisms (GCM) 10K type strain sequencing project: providing services to taxonomists for standard genome sequencing and annotation.</title>
        <authorList>
            <consortium name="The Broad Institute Genomics Platform"/>
            <consortium name="The Broad Institute Genome Sequencing Center for Infectious Disease"/>
            <person name="Wu L."/>
            <person name="Ma J."/>
        </authorList>
    </citation>
    <scope>NUCLEOTIDE SEQUENCE [LARGE SCALE GENOMIC DNA]</scope>
    <source>
        <strain evidence="2 3">JCM 4805</strain>
    </source>
</reference>
<feature type="transmembrane region" description="Helical" evidence="1">
    <location>
        <begin position="93"/>
        <end position="111"/>
    </location>
</feature>
<dbReference type="RefSeq" id="WP_346093903.1">
    <property type="nucleotide sequence ID" value="NZ_BAAABY010000009.1"/>
</dbReference>
<proteinExistence type="predicted"/>
<keyword evidence="1" id="KW-0472">Membrane</keyword>